<dbReference type="AlphaFoldDB" id="A0A1J5S2E1"/>
<comment type="caution">
    <text evidence="2">The sequence shown here is derived from an EMBL/GenBank/DDBJ whole genome shotgun (WGS) entry which is preliminary data.</text>
</comment>
<dbReference type="InterPro" id="IPR000326">
    <property type="entry name" value="PAP2/HPO"/>
</dbReference>
<organism evidence="2">
    <name type="scientific">mine drainage metagenome</name>
    <dbReference type="NCBI Taxonomy" id="410659"/>
    <lineage>
        <taxon>unclassified sequences</taxon>
        <taxon>metagenomes</taxon>
        <taxon>ecological metagenomes</taxon>
    </lineage>
</organism>
<dbReference type="EC" id="3.1.3.2" evidence="2"/>
<dbReference type="GO" id="GO:0003993">
    <property type="term" value="F:acid phosphatase activity"/>
    <property type="evidence" value="ECO:0007669"/>
    <property type="project" value="UniProtKB-EC"/>
</dbReference>
<dbReference type="Gene3D" id="1.20.144.10">
    <property type="entry name" value="Phosphatidic acid phosphatase type 2/haloperoxidase"/>
    <property type="match status" value="1"/>
</dbReference>
<keyword evidence="2" id="KW-0378">Hydrolase</keyword>
<evidence type="ECO:0000259" key="1">
    <source>
        <dbReference type="Pfam" id="PF01569"/>
    </source>
</evidence>
<accession>A0A1J5S2E1</accession>
<dbReference type="Pfam" id="PF01569">
    <property type="entry name" value="PAP2"/>
    <property type="match status" value="1"/>
</dbReference>
<dbReference type="EMBL" id="MLJW01000120">
    <property type="protein sequence ID" value="OIQ98319.1"/>
    <property type="molecule type" value="Genomic_DNA"/>
</dbReference>
<gene>
    <name evidence="2" type="primary">phoC_1</name>
    <name evidence="2" type="ORF">GALL_195970</name>
</gene>
<proteinExistence type="predicted"/>
<reference evidence="2" key="1">
    <citation type="submission" date="2016-10" db="EMBL/GenBank/DDBJ databases">
        <title>Sequence of Gallionella enrichment culture.</title>
        <authorList>
            <person name="Poehlein A."/>
            <person name="Muehling M."/>
            <person name="Daniel R."/>
        </authorList>
    </citation>
    <scope>NUCLEOTIDE SEQUENCE</scope>
</reference>
<dbReference type="InterPro" id="IPR036938">
    <property type="entry name" value="PAP2/HPO_sf"/>
</dbReference>
<dbReference type="GO" id="GO:0030288">
    <property type="term" value="C:outer membrane-bounded periplasmic space"/>
    <property type="evidence" value="ECO:0007669"/>
    <property type="project" value="InterPro"/>
</dbReference>
<dbReference type="PIRSF" id="PIRSF000897">
    <property type="entry name" value="Acid_Ptase_ClsA"/>
    <property type="match status" value="1"/>
</dbReference>
<dbReference type="SUPFAM" id="SSF48317">
    <property type="entry name" value="Acid phosphatase/Vanadium-dependent haloperoxidase"/>
    <property type="match status" value="1"/>
</dbReference>
<name>A0A1J5S2E1_9ZZZZ</name>
<dbReference type="InterPro" id="IPR001011">
    <property type="entry name" value="Acid_Pase_classA_bac"/>
</dbReference>
<sequence length="229" mass="24499">MRRFLVVAIVAFCALAAPAGAEAPLFLAPGQPDLADLLPSPPAPGSARERTELAELLALQHSRTPAMAAAAAADAREQPERILPVLGQKARPGRLPLTMALLRDAAEDEYLAIAAVKQTWARRRPFLVEPALHPCVPAPASNSYPSRHNAFGMLMAEILGRMVPERRAALFARARDYGDNRMVAGVHYRSDTEGGRIAGVLIAGRLFANPAFLTRFGAARAELRGALGL</sequence>
<protein>
    <submittedName>
        <fullName evidence="2">Major phosphate-irrepressible acid phosphatase</fullName>
        <ecNumber evidence="2">3.1.3.2</ecNumber>
    </submittedName>
</protein>
<feature type="domain" description="Phosphatidic acid phosphatase type 2/haloperoxidase" evidence="1">
    <location>
        <begin position="113"/>
        <end position="207"/>
    </location>
</feature>
<evidence type="ECO:0000313" key="2">
    <source>
        <dbReference type="EMBL" id="OIQ98319.1"/>
    </source>
</evidence>